<dbReference type="InterPro" id="IPR056527">
    <property type="entry name" value="WD40_RFWD3"/>
</dbReference>
<dbReference type="InterPro" id="IPR036322">
    <property type="entry name" value="WD40_repeat_dom_sf"/>
</dbReference>
<dbReference type="InterPro" id="IPR013083">
    <property type="entry name" value="Znf_RING/FYVE/PHD"/>
</dbReference>
<dbReference type="SMART" id="SM00184">
    <property type="entry name" value="RING"/>
    <property type="match status" value="1"/>
</dbReference>
<sequence>MESSACGNPLMLTQNTQDAEESNTCIICSEAWKRTGTHCVVSLACGHLFGKKCIERWIQDRGRKYGAKGINCPMCMKTARLIDLRSVIPSRIAARDTAISDKLKAELEGKKMQVKEDERSLDNSRLALVVSSKLNSVPSPSTPFTPLNQQLNTHIPSSSTIIITEMEKIPIQNQGKANKSRVNRFTIHFSHRLSENRNVARVMASNKSAKLSYISFKSTESDYGVLELDPQDPKNTSYMPIHTTLIKDIKYNEANIIMTTSLDKSLKFTSTTSNTVTDSISLSLPGWSCCFNPIKEFEVICGLADSQVLIYDRRNTKSFLKKLCSPSVSKTPMHSLSVKTINADQTIYCSNLNQTFLWDASSICKLWEFEGCADYNPYSLSNHNGNSQDNYILLSSRNKTSTKHQVIDVNPKHETPLIISTVNSAASQKGLARTYSYTPLNDTTYDPIICYGDEVLGTLNLSRSKYTLQHFNIQNCPLDISLFSDERLAFLTDNRFFLLKPLYYPE</sequence>
<evidence type="ECO:0000313" key="17">
    <source>
        <dbReference type="Proteomes" id="UP000650833"/>
    </source>
</evidence>
<name>A0A8H7QTW8_9FUNG</name>
<keyword evidence="11" id="KW-0234">DNA repair</keyword>
<dbReference type="GO" id="GO:0036297">
    <property type="term" value="P:interstrand cross-link repair"/>
    <property type="evidence" value="ECO:0007669"/>
    <property type="project" value="InterPro"/>
</dbReference>
<evidence type="ECO:0000256" key="10">
    <source>
        <dbReference type="ARBA" id="ARBA00022786"/>
    </source>
</evidence>
<dbReference type="EC" id="2.3.2.27" evidence="4"/>
<keyword evidence="6" id="KW-0853">WD repeat</keyword>
<dbReference type="Proteomes" id="UP000650833">
    <property type="component" value="Unassembled WGS sequence"/>
</dbReference>
<dbReference type="Pfam" id="PF23419">
    <property type="entry name" value="WD40_RFWD3"/>
    <property type="match status" value="1"/>
</dbReference>
<evidence type="ECO:0000256" key="8">
    <source>
        <dbReference type="ARBA" id="ARBA00022737"/>
    </source>
</evidence>
<dbReference type="SUPFAM" id="SSF50978">
    <property type="entry name" value="WD40 repeat-like"/>
    <property type="match status" value="1"/>
</dbReference>
<dbReference type="AlphaFoldDB" id="A0A8H7QTW8"/>
<dbReference type="InterPro" id="IPR037381">
    <property type="entry name" value="RFWD3"/>
</dbReference>
<evidence type="ECO:0000313" key="16">
    <source>
        <dbReference type="EMBL" id="KAG2198574.1"/>
    </source>
</evidence>
<evidence type="ECO:0000259" key="15">
    <source>
        <dbReference type="PROSITE" id="PS50089"/>
    </source>
</evidence>
<evidence type="ECO:0000256" key="11">
    <source>
        <dbReference type="ARBA" id="ARBA00023204"/>
    </source>
</evidence>
<evidence type="ECO:0000256" key="6">
    <source>
        <dbReference type="ARBA" id="ARBA00022574"/>
    </source>
</evidence>
<evidence type="ECO:0000256" key="4">
    <source>
        <dbReference type="ARBA" id="ARBA00012483"/>
    </source>
</evidence>
<keyword evidence="14" id="KW-0862">Zinc</keyword>
<keyword evidence="5" id="KW-0963">Cytoplasm</keyword>
<evidence type="ECO:0000256" key="12">
    <source>
        <dbReference type="ARBA" id="ARBA00023242"/>
    </source>
</evidence>
<reference evidence="16" key="1">
    <citation type="submission" date="2020-12" db="EMBL/GenBank/DDBJ databases">
        <title>Metabolic potential, ecology and presence of endohyphal bacteria is reflected in genomic diversity of Mucoromycotina.</title>
        <authorList>
            <person name="Muszewska A."/>
            <person name="Okrasinska A."/>
            <person name="Steczkiewicz K."/>
            <person name="Drgas O."/>
            <person name="Orlowska M."/>
            <person name="Perlinska-Lenart U."/>
            <person name="Aleksandrzak-Piekarczyk T."/>
            <person name="Szatraj K."/>
            <person name="Zielenkiewicz U."/>
            <person name="Pilsyk S."/>
            <person name="Malc E."/>
            <person name="Mieczkowski P."/>
            <person name="Kruszewska J.S."/>
            <person name="Biernat P."/>
            <person name="Pawlowska J."/>
        </authorList>
    </citation>
    <scope>NUCLEOTIDE SEQUENCE</scope>
    <source>
        <strain evidence="16">CBS 226.32</strain>
    </source>
</reference>
<comment type="catalytic activity">
    <reaction evidence="1">
        <text>S-ubiquitinyl-[E2 ubiquitin-conjugating enzyme]-L-cysteine + [acceptor protein]-L-lysine = [E2 ubiquitin-conjugating enzyme]-L-cysteine + N(6)-ubiquitinyl-[acceptor protein]-L-lysine.</text>
        <dbReference type="EC" id="2.3.2.27"/>
    </reaction>
</comment>
<dbReference type="PROSITE" id="PS50089">
    <property type="entry name" value="ZF_RING_2"/>
    <property type="match status" value="1"/>
</dbReference>
<organism evidence="16 17">
    <name type="scientific">Mucor plumbeus</name>
    <dbReference type="NCBI Taxonomy" id="97098"/>
    <lineage>
        <taxon>Eukaryota</taxon>
        <taxon>Fungi</taxon>
        <taxon>Fungi incertae sedis</taxon>
        <taxon>Mucoromycota</taxon>
        <taxon>Mucoromycotina</taxon>
        <taxon>Mucoromycetes</taxon>
        <taxon>Mucorales</taxon>
        <taxon>Mucorineae</taxon>
        <taxon>Mucoraceae</taxon>
        <taxon>Mucor</taxon>
    </lineage>
</organism>
<dbReference type="GO" id="GO:0005737">
    <property type="term" value="C:cytoplasm"/>
    <property type="evidence" value="ECO:0007669"/>
    <property type="project" value="UniProtKB-SubCell"/>
</dbReference>
<evidence type="ECO:0000256" key="14">
    <source>
        <dbReference type="PROSITE-ProRule" id="PRU00175"/>
    </source>
</evidence>
<dbReference type="OrthoDB" id="8062037at2759"/>
<feature type="domain" description="RING-type" evidence="15">
    <location>
        <begin position="25"/>
        <end position="75"/>
    </location>
</feature>
<dbReference type="EMBL" id="JAEPRC010000383">
    <property type="protein sequence ID" value="KAG2198574.1"/>
    <property type="molecule type" value="Genomic_DNA"/>
</dbReference>
<evidence type="ECO:0000256" key="1">
    <source>
        <dbReference type="ARBA" id="ARBA00000900"/>
    </source>
</evidence>
<comment type="subcellular location">
    <subcellularLocation>
        <location evidence="2">Cytoplasm</location>
    </subcellularLocation>
    <subcellularLocation>
        <location evidence="13">Nucleus</location>
        <location evidence="13">Nuclear body</location>
    </subcellularLocation>
</comment>
<accession>A0A8H7QTW8</accession>
<keyword evidence="9" id="KW-0227">DNA damage</keyword>
<keyword evidence="14" id="KW-0479">Metal-binding</keyword>
<keyword evidence="10" id="KW-0833">Ubl conjugation pathway</keyword>
<dbReference type="InterPro" id="IPR015943">
    <property type="entry name" value="WD40/YVTN_repeat-like_dom_sf"/>
</dbReference>
<dbReference type="Gene3D" id="3.30.40.10">
    <property type="entry name" value="Zinc/RING finger domain, C3HC4 (zinc finger)"/>
    <property type="match status" value="1"/>
</dbReference>
<dbReference type="Gene3D" id="2.130.10.10">
    <property type="entry name" value="YVTN repeat-like/Quinoprotein amine dehydrogenase"/>
    <property type="match status" value="1"/>
</dbReference>
<keyword evidence="7" id="KW-0808">Transferase</keyword>
<dbReference type="Pfam" id="PF13639">
    <property type="entry name" value="zf-RING_2"/>
    <property type="match status" value="1"/>
</dbReference>
<dbReference type="GO" id="GO:0016567">
    <property type="term" value="P:protein ubiquitination"/>
    <property type="evidence" value="ECO:0007669"/>
    <property type="project" value="InterPro"/>
</dbReference>
<keyword evidence="14" id="KW-0863">Zinc-finger</keyword>
<dbReference type="InterPro" id="IPR001841">
    <property type="entry name" value="Znf_RING"/>
</dbReference>
<evidence type="ECO:0000256" key="3">
    <source>
        <dbReference type="ARBA" id="ARBA00004906"/>
    </source>
</evidence>
<dbReference type="GO" id="GO:0016604">
    <property type="term" value="C:nuclear body"/>
    <property type="evidence" value="ECO:0007669"/>
    <property type="project" value="UniProtKB-SubCell"/>
</dbReference>
<evidence type="ECO:0000256" key="2">
    <source>
        <dbReference type="ARBA" id="ARBA00004496"/>
    </source>
</evidence>
<comment type="caution">
    <text evidence="16">The sequence shown here is derived from an EMBL/GenBank/DDBJ whole genome shotgun (WGS) entry which is preliminary data.</text>
</comment>
<evidence type="ECO:0000256" key="9">
    <source>
        <dbReference type="ARBA" id="ARBA00022763"/>
    </source>
</evidence>
<keyword evidence="12" id="KW-0539">Nucleus</keyword>
<dbReference type="GO" id="GO:0061630">
    <property type="term" value="F:ubiquitin protein ligase activity"/>
    <property type="evidence" value="ECO:0007669"/>
    <property type="project" value="UniProtKB-EC"/>
</dbReference>
<protein>
    <recommendedName>
        <fullName evidence="4">RING-type E3 ubiquitin transferase</fullName>
        <ecNumber evidence="4">2.3.2.27</ecNumber>
    </recommendedName>
</protein>
<gene>
    <name evidence="16" type="ORF">INT46_000717</name>
</gene>
<comment type="pathway">
    <text evidence="3">Protein modification; protein ubiquitination.</text>
</comment>
<proteinExistence type="predicted"/>
<keyword evidence="17" id="KW-1185">Reference proteome</keyword>
<evidence type="ECO:0000256" key="7">
    <source>
        <dbReference type="ARBA" id="ARBA00022679"/>
    </source>
</evidence>
<dbReference type="PANTHER" id="PTHR16047:SF7">
    <property type="entry name" value="E3 UBIQUITIN-PROTEIN LIGASE RFWD3"/>
    <property type="match status" value="1"/>
</dbReference>
<dbReference type="PANTHER" id="PTHR16047">
    <property type="entry name" value="RFWD3 PROTEIN"/>
    <property type="match status" value="1"/>
</dbReference>
<keyword evidence="8" id="KW-0677">Repeat</keyword>
<dbReference type="GO" id="GO:0008270">
    <property type="term" value="F:zinc ion binding"/>
    <property type="evidence" value="ECO:0007669"/>
    <property type="project" value="UniProtKB-KW"/>
</dbReference>
<evidence type="ECO:0000256" key="13">
    <source>
        <dbReference type="ARBA" id="ARBA00034306"/>
    </source>
</evidence>
<dbReference type="SUPFAM" id="SSF57850">
    <property type="entry name" value="RING/U-box"/>
    <property type="match status" value="1"/>
</dbReference>
<evidence type="ECO:0000256" key="5">
    <source>
        <dbReference type="ARBA" id="ARBA00022490"/>
    </source>
</evidence>